<accession>A0A1A8T849</accession>
<dbReference type="InterPro" id="IPR018062">
    <property type="entry name" value="HTH_AraC-typ_CS"/>
</dbReference>
<evidence type="ECO:0000313" key="5">
    <source>
        <dbReference type="EMBL" id="SBS28040.1"/>
    </source>
</evidence>
<evidence type="ECO:0000259" key="4">
    <source>
        <dbReference type="PROSITE" id="PS01124"/>
    </source>
</evidence>
<dbReference type="PANTHER" id="PTHR46796">
    <property type="entry name" value="HTH-TYPE TRANSCRIPTIONAL ACTIVATOR RHAS-RELATED"/>
    <property type="match status" value="1"/>
</dbReference>
<protein>
    <submittedName>
        <fullName evidence="5">HTH-type transcriptional activator RhaR</fullName>
    </submittedName>
</protein>
<keyword evidence="1" id="KW-0805">Transcription regulation</keyword>
<dbReference type="STRING" id="1792290.MSP8886_01035"/>
<dbReference type="Proteomes" id="UP000092544">
    <property type="component" value="Unassembled WGS sequence"/>
</dbReference>
<gene>
    <name evidence="5" type="primary">rhaR_2</name>
    <name evidence="5" type="ORF">MSP8886_01035</name>
</gene>
<reference evidence="5 6" key="1">
    <citation type="submission" date="2016-06" db="EMBL/GenBank/DDBJ databases">
        <authorList>
            <person name="Kjaerup R.B."/>
            <person name="Dalgaard T.S."/>
            <person name="Juul-Madsen H.R."/>
        </authorList>
    </citation>
    <scope>NUCLEOTIDE SEQUENCE [LARGE SCALE GENOMIC DNA]</scope>
    <source>
        <strain evidence="5 6">CECT 8886</strain>
    </source>
</reference>
<keyword evidence="3" id="KW-0804">Transcription</keyword>
<dbReference type="AlphaFoldDB" id="A0A1A8T849"/>
<keyword evidence="6" id="KW-1185">Reference proteome</keyword>
<organism evidence="5 6">
    <name type="scientific">Marinomonas spartinae</name>
    <dbReference type="NCBI Taxonomy" id="1792290"/>
    <lineage>
        <taxon>Bacteria</taxon>
        <taxon>Pseudomonadati</taxon>
        <taxon>Pseudomonadota</taxon>
        <taxon>Gammaproteobacteria</taxon>
        <taxon>Oceanospirillales</taxon>
        <taxon>Oceanospirillaceae</taxon>
        <taxon>Marinomonas</taxon>
    </lineage>
</organism>
<dbReference type="PROSITE" id="PS00041">
    <property type="entry name" value="HTH_ARAC_FAMILY_1"/>
    <property type="match status" value="1"/>
</dbReference>
<dbReference type="InterPro" id="IPR009057">
    <property type="entry name" value="Homeodomain-like_sf"/>
</dbReference>
<evidence type="ECO:0000256" key="1">
    <source>
        <dbReference type="ARBA" id="ARBA00023015"/>
    </source>
</evidence>
<dbReference type="GO" id="GO:0043565">
    <property type="term" value="F:sequence-specific DNA binding"/>
    <property type="evidence" value="ECO:0007669"/>
    <property type="project" value="InterPro"/>
</dbReference>
<dbReference type="Gene3D" id="1.10.10.60">
    <property type="entry name" value="Homeodomain-like"/>
    <property type="match status" value="1"/>
</dbReference>
<dbReference type="SMART" id="SM00342">
    <property type="entry name" value="HTH_ARAC"/>
    <property type="match status" value="1"/>
</dbReference>
<dbReference type="GO" id="GO:0003700">
    <property type="term" value="F:DNA-binding transcription factor activity"/>
    <property type="evidence" value="ECO:0007669"/>
    <property type="project" value="InterPro"/>
</dbReference>
<name>A0A1A8T849_9GAMM</name>
<dbReference type="EMBL" id="FLOB01000002">
    <property type="protein sequence ID" value="SBS28040.1"/>
    <property type="molecule type" value="Genomic_DNA"/>
</dbReference>
<dbReference type="InterPro" id="IPR050204">
    <property type="entry name" value="AraC_XylS_family_regulators"/>
</dbReference>
<evidence type="ECO:0000256" key="2">
    <source>
        <dbReference type="ARBA" id="ARBA00023125"/>
    </source>
</evidence>
<proteinExistence type="predicted"/>
<dbReference type="PANTHER" id="PTHR46796:SF12">
    <property type="entry name" value="HTH-TYPE DNA-BINDING TRANSCRIPTIONAL ACTIVATOR EUTR"/>
    <property type="match status" value="1"/>
</dbReference>
<feature type="domain" description="HTH araC/xylS-type" evidence="4">
    <location>
        <begin position="212"/>
        <end position="311"/>
    </location>
</feature>
<keyword evidence="2" id="KW-0238">DNA-binding</keyword>
<dbReference type="SUPFAM" id="SSF46689">
    <property type="entry name" value="Homeodomain-like"/>
    <property type="match status" value="2"/>
</dbReference>
<dbReference type="PROSITE" id="PS01124">
    <property type="entry name" value="HTH_ARAC_FAMILY_2"/>
    <property type="match status" value="1"/>
</dbReference>
<evidence type="ECO:0000256" key="3">
    <source>
        <dbReference type="ARBA" id="ARBA00023163"/>
    </source>
</evidence>
<dbReference type="InterPro" id="IPR018060">
    <property type="entry name" value="HTH_AraC"/>
</dbReference>
<dbReference type="Pfam" id="PF12833">
    <property type="entry name" value="HTH_18"/>
    <property type="match status" value="1"/>
</dbReference>
<sequence>MLAGQLTNSFRSESDIHEITAHCQILRECSLNYEQLSTGQFEGSLKELWLEGIQIYEESLSRSVFQYGESRKNSLSFSVFNQLDSEARWLGKPIQKDDVSWCGFQEELMLQTPENCSLLVVSVPEELISDLTDSPYPKVGALTNKTLVQGFRHEFNSILSNMSQNSLLFNQPAAIKQFKSDIRELVMLLFQAQEKSPEKRNISRQKAQQIVCRARKIVLEHPETPLNVDELCKITYTSRRALQNCFLRVTGQSPATFLKNIRLNAVRRSMLNDPYDNICNIASQWGFWHLSQFTCDYKRLFGELPSQTLNTLRMTHKTRQPLIKKAS</sequence>
<evidence type="ECO:0000313" key="6">
    <source>
        <dbReference type="Proteomes" id="UP000092544"/>
    </source>
</evidence>